<dbReference type="Proteomes" id="UP000746690">
    <property type="component" value="Unassembled WGS sequence"/>
</dbReference>
<protein>
    <recommendedName>
        <fullName evidence="3">CHAT domain-containing protein</fullName>
    </recommendedName>
</protein>
<dbReference type="RefSeq" id="WP_169676683.1">
    <property type="nucleotide sequence ID" value="NZ_JABBHF010000013.1"/>
</dbReference>
<organism evidence="1 2">
    <name type="scientific">Flavivirga algicola</name>
    <dbReference type="NCBI Taxonomy" id="2729136"/>
    <lineage>
        <taxon>Bacteria</taxon>
        <taxon>Pseudomonadati</taxon>
        <taxon>Bacteroidota</taxon>
        <taxon>Flavobacteriia</taxon>
        <taxon>Flavobacteriales</taxon>
        <taxon>Flavobacteriaceae</taxon>
        <taxon>Flavivirga</taxon>
    </lineage>
</organism>
<evidence type="ECO:0000313" key="1">
    <source>
        <dbReference type="EMBL" id="NMH89579.1"/>
    </source>
</evidence>
<dbReference type="EMBL" id="JABBHF010000013">
    <property type="protein sequence ID" value="NMH89579.1"/>
    <property type="molecule type" value="Genomic_DNA"/>
</dbReference>
<comment type="caution">
    <text evidence="1">The sequence shown here is derived from an EMBL/GenBank/DDBJ whole genome shotgun (WGS) entry which is preliminary data.</text>
</comment>
<reference evidence="1 2" key="1">
    <citation type="submission" date="2020-04" db="EMBL/GenBank/DDBJ databases">
        <title>A Flavivirga sp. nov.</title>
        <authorList>
            <person name="Sun X."/>
        </authorList>
    </citation>
    <scope>NUCLEOTIDE SEQUENCE [LARGE SCALE GENOMIC DNA]</scope>
    <source>
        <strain evidence="1 2">Y03</strain>
    </source>
</reference>
<proteinExistence type="predicted"/>
<name>A0ABX1S122_9FLAO</name>
<evidence type="ECO:0008006" key="3">
    <source>
        <dbReference type="Google" id="ProtNLM"/>
    </source>
</evidence>
<sequence>MSHTILFIKINPIGTSNLFLDSEIKIIEDVLQKSAYRDEYTIISKGAVTIDDLHEYLETYKPQVLHISGHGGNGSLFFHDKENYKKNVSVQQFCMFVKNYTEHLECVFLNACYSLAEIKDISPSYAPILIGMKEEVANTTAILFSKAFYTSFFSGKPVSKSFDSAMGVVGIDGFGDERIPVIMGNTSTTHIKSNQSIEEPQNGSPKMSIKKISRTTWSSDLTILRNTLANLYVDNEDIKRILDESAIDISSIAFSNKPVNTWHGILKYLYKRAEFDNFLEVISVENPEIQSKYIDN</sequence>
<accession>A0ABX1S122</accession>
<gene>
    <name evidence="1" type="ORF">HHX25_18880</name>
</gene>
<keyword evidence="2" id="KW-1185">Reference proteome</keyword>
<evidence type="ECO:0000313" key="2">
    <source>
        <dbReference type="Proteomes" id="UP000746690"/>
    </source>
</evidence>